<comment type="similarity">
    <text evidence="2">Belongs to the SNF2/RAD54 helicase family. ISWI subfamily.</text>
</comment>
<keyword evidence="10" id="KW-1185">Reference proteome</keyword>
<dbReference type="SUPFAM" id="SSF46689">
    <property type="entry name" value="Homeodomain-like"/>
    <property type="match status" value="1"/>
</dbReference>
<evidence type="ECO:0000256" key="4">
    <source>
        <dbReference type="ARBA" id="ARBA00023242"/>
    </source>
</evidence>
<dbReference type="GO" id="GO:0140658">
    <property type="term" value="F:ATP-dependent chromatin remodeler activity"/>
    <property type="evidence" value="ECO:0007669"/>
    <property type="project" value="TreeGrafter"/>
</dbReference>
<reference evidence="9 10" key="1">
    <citation type="submission" date="2011-07" db="EMBL/GenBank/DDBJ databases">
        <authorList>
            <person name="Coyne R."/>
            <person name="Brami D."/>
            <person name="Johnson J."/>
            <person name="Hostetler J."/>
            <person name="Hannick L."/>
            <person name="Clark T."/>
            <person name="Cassidy-Hanley D."/>
            <person name="Inman J."/>
        </authorList>
    </citation>
    <scope>NUCLEOTIDE SEQUENCE [LARGE SCALE GENOMIC DNA]</scope>
    <source>
        <strain evidence="9 10">G5</strain>
    </source>
</reference>
<dbReference type="PROSITE" id="PS51293">
    <property type="entry name" value="SANT"/>
    <property type="match status" value="1"/>
</dbReference>
<dbReference type="InterPro" id="IPR000330">
    <property type="entry name" value="SNF2_N"/>
</dbReference>
<protein>
    <submittedName>
        <fullName evidence="9">Snf2 family DNA-dependent ATPase, putative</fullName>
        <ecNumber evidence="9">3.6.1.15</ecNumber>
    </submittedName>
</protein>
<dbReference type="PANTHER" id="PTHR45623">
    <property type="entry name" value="CHROMODOMAIN-HELICASE-DNA-BINDING PROTEIN 3-RELATED-RELATED"/>
    <property type="match status" value="1"/>
</dbReference>
<gene>
    <name evidence="9" type="ORF">IMG5_122660</name>
</gene>
<dbReference type="GO" id="GO:0016887">
    <property type="term" value="F:ATP hydrolysis activity"/>
    <property type="evidence" value="ECO:0007669"/>
    <property type="project" value="TreeGrafter"/>
</dbReference>
<feature type="domain" description="Helicase C-terminal" evidence="7">
    <location>
        <begin position="243"/>
        <end position="394"/>
    </location>
</feature>
<evidence type="ECO:0000259" key="8">
    <source>
        <dbReference type="PROSITE" id="PS51293"/>
    </source>
</evidence>
<dbReference type="OMA" id="EFQFRES"/>
<dbReference type="PROSITE" id="PS51194">
    <property type="entry name" value="HELICASE_CTER"/>
    <property type="match status" value="1"/>
</dbReference>
<dbReference type="GO" id="GO:0005524">
    <property type="term" value="F:ATP binding"/>
    <property type="evidence" value="ECO:0007669"/>
    <property type="project" value="InterPro"/>
</dbReference>
<feature type="domain" description="Helicase ATP-binding" evidence="6">
    <location>
        <begin position="1"/>
        <end position="107"/>
    </location>
</feature>
<dbReference type="GO" id="GO:0003682">
    <property type="term" value="F:chromatin binding"/>
    <property type="evidence" value="ECO:0007669"/>
    <property type="project" value="TreeGrafter"/>
</dbReference>
<dbReference type="InterPro" id="IPR001005">
    <property type="entry name" value="SANT/Myb"/>
</dbReference>
<feature type="region of interest" description="Disordered" evidence="5">
    <location>
        <begin position="732"/>
        <end position="765"/>
    </location>
</feature>
<dbReference type="InterPro" id="IPR038718">
    <property type="entry name" value="SNF2-like_sf"/>
</dbReference>
<evidence type="ECO:0000313" key="9">
    <source>
        <dbReference type="EMBL" id="EGR30833.1"/>
    </source>
</evidence>
<dbReference type="Proteomes" id="UP000008983">
    <property type="component" value="Unassembled WGS sequence"/>
</dbReference>
<dbReference type="GeneID" id="14906960"/>
<keyword evidence="4" id="KW-0539">Nucleus</keyword>
<dbReference type="InterPro" id="IPR027417">
    <property type="entry name" value="P-loop_NTPase"/>
</dbReference>
<sequence length="774" mass="90996">MDALLQVVKLIATKEERSDILENYINQENFDVCITSFEGAKICQKNLKKINFQYIIIDEAHKIKNEESQLSLIIRIFKTNYKILLTGTPLQNNLHELWSLLNFLLPDLFNQSEIFDEWFSASNLSGKNNENDQKNLQMISQLHKILKPFMMRRTKGEVMKTLPPKKEMHLYVGLTELQLNMYKNLLSQKKTITDSPDDKKMYLNTLMQLRKVCNHPYLFEGVEEEGLPTLGEHLITSCGKMMVLDKLLMKLRNGKHQVLIFSQMTMILDILEDYCNFRQFNYCRIDGNTDMSDRDAQISEFTSENSTKFVFLLSTRAGGLGINLATADTVILYDSDWNPQMDLQAMDRAHRIGQKSIVNVYRLITESTVEEKIIERQTIKLKWDSLIIQQGRLAQKNRVFTKEEIKDIIQFGASAIFKAKEGTYTDEDIDILLQRGEEKTKDYNKSIDNKFNQTNEKIGQLSLSSINIYDFLQKMDDQKYKQQDKEALDEQMAKELANDQRSTRREKKINYNINAQFNNMMSTAPLPKAAKIIKLPEHQLFLERERLQELLQKEEDYKCLSFRARKGDDGLEENGLTVSENEEKNRFQNTGFPIWLKQEFHSFLQGCERFGRESYQEISDHIKTKSPEEVKEYSKAFWERVDSLSEKERFVKNIERGEQLIKQKHLMTKLLQERCSMYLNVREEFQFNPLIYNKSKSKFYTTEMINFQLQQVMNMDVQIETIVIEDDDEENIQNNNQNNQQKYDPSNKQSLNSKRNSDKKVLQEDKVLKKIKQD</sequence>
<dbReference type="GO" id="GO:0042393">
    <property type="term" value="F:histone binding"/>
    <property type="evidence" value="ECO:0007669"/>
    <property type="project" value="TreeGrafter"/>
</dbReference>
<keyword evidence="3 9" id="KW-0378">Hydrolase</keyword>
<dbReference type="Pfam" id="PF00176">
    <property type="entry name" value="SNF2-rel_dom"/>
    <property type="match status" value="1"/>
</dbReference>
<dbReference type="InterPro" id="IPR014001">
    <property type="entry name" value="Helicase_ATP-bd"/>
</dbReference>
<dbReference type="FunFam" id="3.40.50.300:FF:000082">
    <property type="entry name" value="ISWI chromatin remodeling complex ATPase ISW1"/>
    <property type="match status" value="1"/>
</dbReference>
<proteinExistence type="inferred from homology"/>
<organism evidence="9 10">
    <name type="scientific">Ichthyophthirius multifiliis</name>
    <name type="common">White spot disease agent</name>
    <name type="synonym">Ich</name>
    <dbReference type="NCBI Taxonomy" id="5932"/>
    <lineage>
        <taxon>Eukaryota</taxon>
        <taxon>Sar</taxon>
        <taxon>Alveolata</taxon>
        <taxon>Ciliophora</taxon>
        <taxon>Intramacronucleata</taxon>
        <taxon>Oligohymenophorea</taxon>
        <taxon>Hymenostomatida</taxon>
        <taxon>Ophryoglenina</taxon>
        <taxon>Ichthyophthirius</taxon>
    </lineage>
</organism>
<dbReference type="Gene3D" id="3.40.50.10810">
    <property type="entry name" value="Tandem AAA-ATPase domain"/>
    <property type="match status" value="1"/>
</dbReference>
<dbReference type="GO" id="GO:0000785">
    <property type="term" value="C:chromatin"/>
    <property type="evidence" value="ECO:0007669"/>
    <property type="project" value="TreeGrafter"/>
</dbReference>
<dbReference type="STRING" id="857967.G0QVB5"/>
<evidence type="ECO:0000256" key="1">
    <source>
        <dbReference type="ARBA" id="ARBA00004123"/>
    </source>
</evidence>
<dbReference type="EMBL" id="GL983939">
    <property type="protein sequence ID" value="EGR30833.1"/>
    <property type="molecule type" value="Genomic_DNA"/>
</dbReference>
<dbReference type="GO" id="GO:0003677">
    <property type="term" value="F:DNA binding"/>
    <property type="evidence" value="ECO:0007669"/>
    <property type="project" value="TreeGrafter"/>
</dbReference>
<feature type="compositionally biased region" description="Basic and acidic residues" evidence="5">
    <location>
        <begin position="755"/>
        <end position="765"/>
    </location>
</feature>
<dbReference type="SMART" id="SM00490">
    <property type="entry name" value="HELICc"/>
    <property type="match status" value="1"/>
</dbReference>
<feature type="compositionally biased region" description="Polar residues" evidence="5">
    <location>
        <begin position="741"/>
        <end position="754"/>
    </location>
</feature>
<dbReference type="InterPro" id="IPR009057">
    <property type="entry name" value="Homeodomain-like_sf"/>
</dbReference>
<dbReference type="EC" id="3.6.1.15" evidence="9"/>
<evidence type="ECO:0000259" key="7">
    <source>
        <dbReference type="PROSITE" id="PS51194"/>
    </source>
</evidence>
<dbReference type="CDD" id="cd18793">
    <property type="entry name" value="SF2_C_SNF"/>
    <property type="match status" value="1"/>
</dbReference>
<dbReference type="Pfam" id="PF00271">
    <property type="entry name" value="Helicase_C"/>
    <property type="match status" value="1"/>
</dbReference>
<name>G0QVB5_ICHMU</name>
<dbReference type="InterPro" id="IPR017884">
    <property type="entry name" value="SANT_dom"/>
</dbReference>
<evidence type="ECO:0000313" key="10">
    <source>
        <dbReference type="Proteomes" id="UP000008983"/>
    </source>
</evidence>
<dbReference type="Gene3D" id="1.10.10.60">
    <property type="entry name" value="Homeodomain-like"/>
    <property type="match status" value="1"/>
</dbReference>
<evidence type="ECO:0000256" key="3">
    <source>
        <dbReference type="ARBA" id="ARBA00022801"/>
    </source>
</evidence>
<dbReference type="InterPro" id="IPR049730">
    <property type="entry name" value="SNF2/RAD54-like_C"/>
</dbReference>
<dbReference type="PANTHER" id="PTHR45623:SF49">
    <property type="entry name" value="SWI_SNF-RELATED MATRIX-ASSOCIATED ACTIN-DEPENDENT REGULATOR OF CHROMATIN SUBFAMILY A MEMBER 5"/>
    <property type="match status" value="1"/>
</dbReference>
<dbReference type="CDD" id="cd00167">
    <property type="entry name" value="SANT"/>
    <property type="match status" value="1"/>
</dbReference>
<dbReference type="InterPro" id="IPR001650">
    <property type="entry name" value="Helicase_C-like"/>
</dbReference>
<dbReference type="GO" id="GO:0005634">
    <property type="term" value="C:nucleus"/>
    <property type="evidence" value="ECO:0007669"/>
    <property type="project" value="UniProtKB-SubCell"/>
</dbReference>
<dbReference type="OrthoDB" id="5857104at2759"/>
<dbReference type="Gene3D" id="3.40.50.300">
    <property type="entry name" value="P-loop containing nucleotide triphosphate hydrolases"/>
    <property type="match status" value="1"/>
</dbReference>
<accession>G0QVB5</accession>
<evidence type="ECO:0000256" key="2">
    <source>
        <dbReference type="ARBA" id="ARBA00009687"/>
    </source>
</evidence>
<evidence type="ECO:0000256" key="5">
    <source>
        <dbReference type="SAM" id="MobiDB-lite"/>
    </source>
</evidence>
<dbReference type="RefSeq" id="XP_004032420.1">
    <property type="nucleotide sequence ID" value="XM_004032372.1"/>
</dbReference>
<comment type="subcellular location">
    <subcellularLocation>
        <location evidence="1">Nucleus</location>
    </subcellularLocation>
</comment>
<dbReference type="SUPFAM" id="SSF52540">
    <property type="entry name" value="P-loop containing nucleoside triphosphate hydrolases"/>
    <property type="match status" value="2"/>
</dbReference>
<dbReference type="GO" id="GO:0034728">
    <property type="term" value="P:nucleosome organization"/>
    <property type="evidence" value="ECO:0007669"/>
    <property type="project" value="TreeGrafter"/>
</dbReference>
<evidence type="ECO:0000259" key="6">
    <source>
        <dbReference type="PROSITE" id="PS51192"/>
    </source>
</evidence>
<dbReference type="InParanoid" id="G0QVB5"/>
<dbReference type="PROSITE" id="PS51192">
    <property type="entry name" value="HELICASE_ATP_BIND_1"/>
    <property type="match status" value="1"/>
</dbReference>
<feature type="domain" description="SANT" evidence="8">
    <location>
        <begin position="590"/>
        <end position="642"/>
    </location>
</feature>
<dbReference type="AlphaFoldDB" id="G0QVB5"/>
<dbReference type="eggNOG" id="KOG0385">
    <property type="taxonomic scope" value="Eukaryota"/>
</dbReference>